<dbReference type="GO" id="GO:0005829">
    <property type="term" value="C:cytosol"/>
    <property type="evidence" value="ECO:0007669"/>
    <property type="project" value="TreeGrafter"/>
</dbReference>
<dbReference type="EMBL" id="CP012600">
    <property type="protein sequence ID" value="ALC82974.1"/>
    <property type="molecule type" value="Genomic_DNA"/>
</dbReference>
<dbReference type="PROSITE" id="PS50931">
    <property type="entry name" value="HTH_LYSR"/>
    <property type="match status" value="1"/>
</dbReference>
<organism evidence="6 7">
    <name type="scientific">Bacillus gobiensis</name>
    <dbReference type="NCBI Taxonomy" id="1441095"/>
    <lineage>
        <taxon>Bacteria</taxon>
        <taxon>Bacillati</taxon>
        <taxon>Bacillota</taxon>
        <taxon>Bacilli</taxon>
        <taxon>Bacillales</taxon>
        <taxon>Bacillaceae</taxon>
        <taxon>Bacillus</taxon>
    </lineage>
</organism>
<dbReference type="PRINTS" id="PR00039">
    <property type="entry name" value="HTHLYSR"/>
</dbReference>
<evidence type="ECO:0000313" key="7">
    <source>
        <dbReference type="Proteomes" id="UP000067625"/>
    </source>
</evidence>
<dbReference type="CDD" id="cd08438">
    <property type="entry name" value="PBP2_CidR"/>
    <property type="match status" value="1"/>
</dbReference>
<evidence type="ECO:0000313" key="6">
    <source>
        <dbReference type="EMBL" id="ALC82974.1"/>
    </source>
</evidence>
<dbReference type="InterPro" id="IPR050950">
    <property type="entry name" value="HTH-type_LysR_regulators"/>
</dbReference>
<dbReference type="Gene3D" id="1.10.10.10">
    <property type="entry name" value="Winged helix-like DNA-binding domain superfamily/Winged helix DNA-binding domain"/>
    <property type="match status" value="1"/>
</dbReference>
<dbReference type="Pfam" id="PF03466">
    <property type="entry name" value="LysR_substrate"/>
    <property type="match status" value="1"/>
</dbReference>
<dbReference type="Pfam" id="PF00126">
    <property type="entry name" value="HTH_1"/>
    <property type="match status" value="1"/>
</dbReference>
<keyword evidence="2" id="KW-0805">Transcription regulation</keyword>
<dbReference type="PANTHER" id="PTHR30419:SF8">
    <property type="entry name" value="NITROGEN ASSIMILATION TRANSCRIPTIONAL ACTIVATOR-RELATED"/>
    <property type="match status" value="1"/>
</dbReference>
<gene>
    <name evidence="6" type="ORF">AM592_16365</name>
</gene>
<dbReference type="SUPFAM" id="SSF53850">
    <property type="entry name" value="Periplasmic binding protein-like II"/>
    <property type="match status" value="1"/>
</dbReference>
<dbReference type="OrthoDB" id="9803735at2"/>
<evidence type="ECO:0000256" key="4">
    <source>
        <dbReference type="ARBA" id="ARBA00023163"/>
    </source>
</evidence>
<dbReference type="STRING" id="1441095.AM592_16365"/>
<dbReference type="InterPro" id="IPR036390">
    <property type="entry name" value="WH_DNA-bd_sf"/>
</dbReference>
<dbReference type="AlphaFoldDB" id="A0A0M4FIZ9"/>
<evidence type="ECO:0000259" key="5">
    <source>
        <dbReference type="PROSITE" id="PS50931"/>
    </source>
</evidence>
<reference evidence="6 7" key="2">
    <citation type="journal article" date="2016" name="Int. J. Syst. Evol. Microbiol.">
        <title>Bacillus gobiensis sp. nov., isolated from a soil sample.</title>
        <authorList>
            <person name="Liu B."/>
            <person name="Liu G.H."/>
            <person name="Cetin S."/>
            <person name="Schumann P."/>
            <person name="Pan Z.Z."/>
            <person name="Chen Q.Q."/>
        </authorList>
    </citation>
    <scope>NUCLEOTIDE SEQUENCE [LARGE SCALE GENOMIC DNA]</scope>
    <source>
        <strain evidence="6 7">FJAT-4402</strain>
    </source>
</reference>
<dbReference type="GO" id="GO:0003700">
    <property type="term" value="F:DNA-binding transcription factor activity"/>
    <property type="evidence" value="ECO:0007669"/>
    <property type="project" value="InterPro"/>
</dbReference>
<keyword evidence="7" id="KW-1185">Reference proteome</keyword>
<dbReference type="InterPro" id="IPR005119">
    <property type="entry name" value="LysR_subst-bd"/>
</dbReference>
<name>A0A0M4FIZ9_9BACI</name>
<dbReference type="GO" id="GO:0003677">
    <property type="term" value="F:DNA binding"/>
    <property type="evidence" value="ECO:0007669"/>
    <property type="project" value="UniProtKB-KW"/>
</dbReference>
<protein>
    <submittedName>
        <fullName evidence="6">LysR family transcriptional regulator</fullName>
    </submittedName>
</protein>
<evidence type="ECO:0000256" key="3">
    <source>
        <dbReference type="ARBA" id="ARBA00023125"/>
    </source>
</evidence>
<dbReference type="InterPro" id="IPR000847">
    <property type="entry name" value="LysR_HTH_N"/>
</dbReference>
<dbReference type="FunFam" id="1.10.10.10:FF:000001">
    <property type="entry name" value="LysR family transcriptional regulator"/>
    <property type="match status" value="1"/>
</dbReference>
<dbReference type="Proteomes" id="UP000067625">
    <property type="component" value="Chromosome"/>
</dbReference>
<keyword evidence="4" id="KW-0804">Transcription</keyword>
<proteinExistence type="inferred from homology"/>
<dbReference type="PATRIC" id="fig|1441095.3.peg.3618"/>
<dbReference type="NCBIfam" id="NF047520">
    <property type="entry name" value="trans_act_CidR"/>
    <property type="match status" value="1"/>
</dbReference>
<reference evidence="7" key="1">
    <citation type="submission" date="2015-08" db="EMBL/GenBank/DDBJ databases">
        <title>Genome sequencing project for genomic taxonomy and phylogenomics of Bacillus-like bacteria.</title>
        <authorList>
            <person name="Liu B."/>
            <person name="Wang J."/>
            <person name="Zhu Y."/>
            <person name="Liu G."/>
            <person name="Chen Q."/>
            <person name="Chen Z."/>
            <person name="Lan J."/>
            <person name="Che J."/>
            <person name="Ge C."/>
            <person name="Shi H."/>
            <person name="Pan Z."/>
            <person name="Liu X."/>
        </authorList>
    </citation>
    <scope>NUCLEOTIDE SEQUENCE [LARGE SCALE GENOMIC DNA]</scope>
    <source>
        <strain evidence="7">FJAT-4402</strain>
    </source>
</reference>
<keyword evidence="3" id="KW-0238">DNA-binding</keyword>
<feature type="domain" description="HTH lysR-type" evidence="5">
    <location>
        <begin position="1"/>
        <end position="58"/>
    </location>
</feature>
<accession>A0A0M4FIZ9</accession>
<evidence type="ECO:0000256" key="1">
    <source>
        <dbReference type="ARBA" id="ARBA00009437"/>
    </source>
</evidence>
<dbReference type="SUPFAM" id="SSF46785">
    <property type="entry name" value="Winged helix' DNA-binding domain"/>
    <property type="match status" value="1"/>
</dbReference>
<dbReference type="InterPro" id="IPR036388">
    <property type="entry name" value="WH-like_DNA-bd_sf"/>
</dbReference>
<comment type="similarity">
    <text evidence="1">Belongs to the LysR transcriptional regulatory family.</text>
</comment>
<evidence type="ECO:0000256" key="2">
    <source>
        <dbReference type="ARBA" id="ARBA00023015"/>
    </source>
</evidence>
<sequence length="298" mass="34559">MDIKQLQYFIEVARLNSFTRAADHLFVTQPAISKMIKNLEEELGVVLFNRSRKKLTLTDAGRVLYEQAKIIDKAFHQLETELENISHLKKGHIRIGLPPLINSLFFSTIMGQFHKEYPGITFELVEDGSKKIEENIIDDKLDFGVIVLPTNQELFDCHPFMKEELMLIVDSEHRLADKTKIPMAELEHENFVFFNKDFALRDRIVAACTKSGFKPSIISESSQWEFIEEMVASKLGVTLLPKSTCEYLDERVKAVKVTDPSISWDLAIIWKKDYYISYVAKEFLQFTKDRISLKYDNH</sequence>
<dbReference type="PANTHER" id="PTHR30419">
    <property type="entry name" value="HTH-TYPE TRANSCRIPTIONAL REGULATOR YBHD"/>
    <property type="match status" value="1"/>
</dbReference>
<dbReference type="Gene3D" id="3.40.190.290">
    <property type="match status" value="1"/>
</dbReference>
<dbReference type="RefSeq" id="WP_053604801.1">
    <property type="nucleotide sequence ID" value="NZ_CP012600.1"/>
</dbReference>